<name>A0AAN4HKG3_BACTU</name>
<accession>A0AAN4HKG3</accession>
<proteinExistence type="predicted"/>
<organism evidence="1 2">
    <name type="scientific">Bacillus thuringiensis T01-328</name>
    <dbReference type="NCBI Taxonomy" id="1324966"/>
    <lineage>
        <taxon>Bacteria</taxon>
        <taxon>Bacillati</taxon>
        <taxon>Bacillota</taxon>
        <taxon>Bacilli</taxon>
        <taxon>Bacillales</taxon>
        <taxon>Bacillaceae</taxon>
        <taxon>Bacillus</taxon>
        <taxon>Bacillus cereus group</taxon>
    </lineage>
</organism>
<sequence length="53" mass="6445">MTNKVYVSIEEIKSLERNLHIINNINILIAQRRLAKMRFDMIFEKAKRRIESR</sequence>
<gene>
    <name evidence="1" type="ORF">BTCBT_002994</name>
</gene>
<reference evidence="1 2" key="1">
    <citation type="journal article" date="2013" name="Genome Announc.">
        <title>Draft Genome Sequence of Bacillus thuringiensis var. thuringiensis Strain T01-328, a Brazilian Isolate That Produces a Soluble Pesticide Protein, Cry1Ia.</title>
        <authorList>
            <person name="Varani A.M."/>
            <person name="Lemos M.V."/>
            <person name="Fernandes C.C."/>
            <person name="Lemos E.G."/>
            <person name="Alves E.C."/>
            <person name="Desiderio J.A."/>
        </authorList>
    </citation>
    <scope>NUCLEOTIDE SEQUENCE [LARGE SCALE GENOMIC DNA]</scope>
    <source>
        <strain evidence="1 2">T01-328</strain>
    </source>
</reference>
<dbReference type="EMBL" id="ARXZ02000004">
    <property type="protein sequence ID" value="ERI01406.1"/>
    <property type="molecule type" value="Genomic_DNA"/>
</dbReference>
<dbReference type="Proteomes" id="UP000013487">
    <property type="component" value="Unassembled WGS sequence"/>
</dbReference>
<dbReference type="AlphaFoldDB" id="A0AAN4HKG3"/>
<protein>
    <submittedName>
        <fullName evidence="1">Uncharacterized protein</fullName>
    </submittedName>
</protein>
<comment type="caution">
    <text evidence="1">The sequence shown here is derived from an EMBL/GenBank/DDBJ whole genome shotgun (WGS) entry which is preliminary data.</text>
</comment>
<evidence type="ECO:0000313" key="1">
    <source>
        <dbReference type="EMBL" id="ERI01406.1"/>
    </source>
</evidence>
<evidence type="ECO:0000313" key="2">
    <source>
        <dbReference type="Proteomes" id="UP000013487"/>
    </source>
</evidence>